<feature type="binding site" evidence="7">
    <location>
        <position position="83"/>
    </location>
    <ligand>
        <name>substrate</name>
    </ligand>
</feature>
<keyword evidence="6 7" id="KW-0057">Aromatic amino acid biosynthesis</keyword>
<comment type="pathway">
    <text evidence="7">Metabolic intermediate biosynthesis; chorismate biosynthesis; chorismate from D-erythrose 4-phosphate and phosphoenolpyruvate: step 5/7.</text>
</comment>
<feature type="binding site" evidence="7">
    <location>
        <position position="145"/>
    </location>
    <ligand>
        <name>substrate</name>
    </ligand>
</feature>
<dbReference type="GO" id="GO:0005524">
    <property type="term" value="F:ATP binding"/>
    <property type="evidence" value="ECO:0007669"/>
    <property type="project" value="UniProtKB-UniRule"/>
</dbReference>
<dbReference type="PRINTS" id="PR01100">
    <property type="entry name" value="SHIKIMTKNASE"/>
</dbReference>
<dbReference type="GO" id="GO:0005829">
    <property type="term" value="C:cytosol"/>
    <property type="evidence" value="ECO:0007669"/>
    <property type="project" value="TreeGrafter"/>
</dbReference>
<dbReference type="STRING" id="1305737.GCA_000526355_00591"/>
<comment type="similarity">
    <text evidence="7">Belongs to the shikimate kinase family.</text>
</comment>
<dbReference type="PANTHER" id="PTHR21087:SF16">
    <property type="entry name" value="SHIKIMATE KINASE 1, CHLOROPLASTIC"/>
    <property type="match status" value="1"/>
</dbReference>
<evidence type="ECO:0000256" key="6">
    <source>
        <dbReference type="ARBA" id="ARBA00023141"/>
    </source>
</evidence>
<dbReference type="InterPro" id="IPR031322">
    <property type="entry name" value="Shikimate/glucono_kinase"/>
</dbReference>
<evidence type="ECO:0000256" key="1">
    <source>
        <dbReference type="ARBA" id="ARBA00022605"/>
    </source>
</evidence>
<dbReference type="eggNOG" id="COG0703">
    <property type="taxonomic scope" value="Bacteria"/>
</dbReference>
<feature type="binding site" evidence="7">
    <location>
        <position position="36"/>
    </location>
    <ligand>
        <name>substrate</name>
    </ligand>
</feature>
<keyword evidence="7" id="KW-0479">Metal-binding</keyword>
<keyword evidence="3 7" id="KW-0547">Nucleotide-binding</keyword>
<name>A0A0P7XCU7_9BACT</name>
<dbReference type="InterPro" id="IPR000623">
    <property type="entry name" value="Shikimate_kinase/TSH1"/>
</dbReference>
<feature type="binding site" evidence="7">
    <location>
        <position position="18"/>
    </location>
    <ligand>
        <name>Mg(2+)</name>
        <dbReference type="ChEBI" id="CHEBI:18420"/>
    </ligand>
</feature>
<dbReference type="GO" id="GO:0009073">
    <property type="term" value="P:aromatic amino acid family biosynthetic process"/>
    <property type="evidence" value="ECO:0007669"/>
    <property type="project" value="UniProtKB-KW"/>
</dbReference>
<evidence type="ECO:0000256" key="7">
    <source>
        <dbReference type="HAMAP-Rule" id="MF_00109"/>
    </source>
</evidence>
<keyword evidence="5 7" id="KW-0067">ATP-binding</keyword>
<dbReference type="Gene3D" id="3.40.50.300">
    <property type="entry name" value="P-loop containing nucleotide triphosphate hydrolases"/>
    <property type="match status" value="1"/>
</dbReference>
<feature type="binding site" evidence="7">
    <location>
        <position position="60"/>
    </location>
    <ligand>
        <name>substrate</name>
    </ligand>
</feature>
<evidence type="ECO:0000313" key="9">
    <source>
        <dbReference type="Proteomes" id="UP000050421"/>
    </source>
</evidence>
<accession>A0A0P7XCU7</accession>
<dbReference type="GO" id="GO:0009423">
    <property type="term" value="P:chorismate biosynthetic process"/>
    <property type="evidence" value="ECO:0007669"/>
    <property type="project" value="UniProtKB-UniRule"/>
</dbReference>
<protein>
    <recommendedName>
        <fullName evidence="7">Shikimate kinase</fullName>
        <shortName evidence="7">SK</shortName>
        <ecNumber evidence="7">2.7.1.71</ecNumber>
    </recommendedName>
</protein>
<comment type="function">
    <text evidence="7">Catalyzes the specific phosphorylation of the 3-hydroxyl group of shikimic acid using ATP as a cosubstrate.</text>
</comment>
<evidence type="ECO:0000256" key="4">
    <source>
        <dbReference type="ARBA" id="ARBA00022777"/>
    </source>
</evidence>
<comment type="caution">
    <text evidence="7">Lacks conserved residue(s) required for the propagation of feature annotation.</text>
</comment>
<dbReference type="CDD" id="cd00464">
    <property type="entry name" value="SK"/>
    <property type="match status" value="1"/>
</dbReference>
<sequence length="180" mass="19896">MMEVLKVVLVGLPGSGKSTFGKVLAKELRVDFLDLDRLIEEQSGKTIPMIFSEKGEGAFRELESKELERVLGNDKSFVLASGGGCPCFNDNMDLINQKSISVYLDVPLNEISSRLQHSRVSTRPMFEGLDAGEITLKLKNLLAQRGSFYEQAKIKLSGKDFSAEFLIMELTSVLKGQSES</sequence>
<dbReference type="Pfam" id="PF01202">
    <property type="entry name" value="SKI"/>
    <property type="match status" value="1"/>
</dbReference>
<dbReference type="Proteomes" id="UP000050421">
    <property type="component" value="Unassembled WGS sequence"/>
</dbReference>
<dbReference type="UniPathway" id="UPA00053">
    <property type="reaction ID" value="UER00088"/>
</dbReference>
<dbReference type="GO" id="GO:0004765">
    <property type="term" value="F:shikimate kinase activity"/>
    <property type="evidence" value="ECO:0007669"/>
    <property type="project" value="UniProtKB-UniRule"/>
</dbReference>
<dbReference type="HAMAP" id="MF_00109">
    <property type="entry name" value="Shikimate_kinase"/>
    <property type="match status" value="1"/>
</dbReference>
<feature type="binding site" evidence="7">
    <location>
        <position position="123"/>
    </location>
    <ligand>
        <name>ATP</name>
        <dbReference type="ChEBI" id="CHEBI:30616"/>
    </ligand>
</feature>
<feature type="binding site" evidence="7">
    <location>
        <begin position="14"/>
        <end position="19"/>
    </location>
    <ligand>
        <name>ATP</name>
        <dbReference type="ChEBI" id="CHEBI:30616"/>
    </ligand>
</feature>
<dbReference type="GO" id="GO:0008652">
    <property type="term" value="P:amino acid biosynthetic process"/>
    <property type="evidence" value="ECO:0007669"/>
    <property type="project" value="UniProtKB-KW"/>
</dbReference>
<dbReference type="OrthoDB" id="9800332at2"/>
<dbReference type="SUPFAM" id="SSF52540">
    <property type="entry name" value="P-loop containing nucleoside triphosphate hydrolases"/>
    <property type="match status" value="1"/>
</dbReference>
<dbReference type="AlphaFoldDB" id="A0A0P7XCU7"/>
<organism evidence="8 9">
    <name type="scientific">Algoriphagus marincola HL-49</name>
    <dbReference type="NCBI Taxonomy" id="1305737"/>
    <lineage>
        <taxon>Bacteria</taxon>
        <taxon>Pseudomonadati</taxon>
        <taxon>Bacteroidota</taxon>
        <taxon>Cytophagia</taxon>
        <taxon>Cytophagales</taxon>
        <taxon>Cyclobacteriaceae</taxon>
        <taxon>Algoriphagus</taxon>
    </lineage>
</organism>
<gene>
    <name evidence="7 8" type="primary">aroK</name>
    <name evidence="8" type="ORF">HLUCCX10_13590</name>
</gene>
<evidence type="ECO:0000256" key="2">
    <source>
        <dbReference type="ARBA" id="ARBA00022679"/>
    </source>
</evidence>
<keyword evidence="1 7" id="KW-0028">Amino-acid biosynthesis</keyword>
<keyword evidence="7" id="KW-0963">Cytoplasm</keyword>
<keyword evidence="4 7" id="KW-0418">Kinase</keyword>
<comment type="catalytic activity">
    <reaction evidence="7">
        <text>shikimate + ATP = 3-phosphoshikimate + ADP + H(+)</text>
        <dbReference type="Rhea" id="RHEA:13121"/>
        <dbReference type="ChEBI" id="CHEBI:15378"/>
        <dbReference type="ChEBI" id="CHEBI:30616"/>
        <dbReference type="ChEBI" id="CHEBI:36208"/>
        <dbReference type="ChEBI" id="CHEBI:145989"/>
        <dbReference type="ChEBI" id="CHEBI:456216"/>
        <dbReference type="EC" id="2.7.1.71"/>
    </reaction>
</comment>
<dbReference type="EC" id="2.7.1.71" evidence="7"/>
<evidence type="ECO:0000256" key="5">
    <source>
        <dbReference type="ARBA" id="ARBA00022840"/>
    </source>
</evidence>
<dbReference type="InterPro" id="IPR027417">
    <property type="entry name" value="P-loop_NTPase"/>
</dbReference>
<keyword evidence="2 7" id="KW-0808">Transferase</keyword>
<evidence type="ECO:0000313" key="8">
    <source>
        <dbReference type="EMBL" id="KPQ13254.1"/>
    </source>
</evidence>
<comment type="subunit">
    <text evidence="7">Monomer.</text>
</comment>
<comment type="subcellular location">
    <subcellularLocation>
        <location evidence="7">Cytoplasm</location>
    </subcellularLocation>
</comment>
<evidence type="ECO:0000256" key="3">
    <source>
        <dbReference type="ARBA" id="ARBA00022741"/>
    </source>
</evidence>
<dbReference type="PATRIC" id="fig|1305737.6.peg.3435"/>
<keyword evidence="7" id="KW-0460">Magnesium</keyword>
<dbReference type="PANTHER" id="PTHR21087">
    <property type="entry name" value="SHIKIMATE KINASE"/>
    <property type="match status" value="1"/>
</dbReference>
<comment type="cofactor">
    <cofactor evidence="7">
        <name>Mg(2+)</name>
        <dbReference type="ChEBI" id="CHEBI:18420"/>
    </cofactor>
    <text evidence="7">Binds 1 Mg(2+) ion per subunit.</text>
</comment>
<proteinExistence type="inferred from homology"/>
<dbReference type="GO" id="GO:0000287">
    <property type="term" value="F:magnesium ion binding"/>
    <property type="evidence" value="ECO:0007669"/>
    <property type="project" value="UniProtKB-UniRule"/>
</dbReference>
<dbReference type="EMBL" id="LJXT01000097">
    <property type="protein sequence ID" value="KPQ13254.1"/>
    <property type="molecule type" value="Genomic_DNA"/>
</dbReference>
<comment type="caution">
    <text evidence="8">The sequence shown here is derived from an EMBL/GenBank/DDBJ whole genome shotgun (WGS) entry which is preliminary data.</text>
</comment>
<reference evidence="8 9" key="1">
    <citation type="submission" date="2015-09" db="EMBL/GenBank/DDBJ databases">
        <title>Identification and resolution of microdiversity through metagenomic sequencing of parallel consortia.</title>
        <authorList>
            <person name="Nelson W.C."/>
            <person name="Romine M.F."/>
            <person name="Lindemann S.R."/>
        </authorList>
    </citation>
    <scope>NUCLEOTIDE SEQUENCE [LARGE SCALE GENOMIC DNA]</scope>
    <source>
        <strain evidence="8">HL-49</strain>
    </source>
</reference>